<dbReference type="Pfam" id="PF00043">
    <property type="entry name" value="GST_C"/>
    <property type="match status" value="1"/>
</dbReference>
<dbReference type="EMBL" id="NJGD01000016">
    <property type="protein sequence ID" value="PJR12203.1"/>
    <property type="molecule type" value="Genomic_DNA"/>
</dbReference>
<dbReference type="InterPro" id="IPR040079">
    <property type="entry name" value="Glutathione_S-Trfase"/>
</dbReference>
<dbReference type="AlphaFoldDB" id="A0A2J0YWQ2"/>
<dbReference type="Pfam" id="PF13417">
    <property type="entry name" value="GST_N_3"/>
    <property type="match status" value="1"/>
</dbReference>
<evidence type="ECO:0000313" key="6">
    <source>
        <dbReference type="Proteomes" id="UP000231987"/>
    </source>
</evidence>
<dbReference type="PROSITE" id="PS50405">
    <property type="entry name" value="GST_CTER"/>
    <property type="match status" value="1"/>
</dbReference>
<evidence type="ECO:0000256" key="1">
    <source>
        <dbReference type="ARBA" id="ARBA00012452"/>
    </source>
</evidence>
<dbReference type="InterPro" id="IPR036249">
    <property type="entry name" value="Thioredoxin-like_sf"/>
</dbReference>
<dbReference type="Gene3D" id="3.40.30.10">
    <property type="entry name" value="Glutaredoxin"/>
    <property type="match status" value="1"/>
</dbReference>
<dbReference type="InterPro" id="IPR004046">
    <property type="entry name" value="GST_C"/>
</dbReference>
<dbReference type="SUPFAM" id="SSF52833">
    <property type="entry name" value="Thioredoxin-like"/>
    <property type="match status" value="1"/>
</dbReference>
<dbReference type="GO" id="GO:0043295">
    <property type="term" value="F:glutathione binding"/>
    <property type="evidence" value="ECO:0007669"/>
    <property type="project" value="TreeGrafter"/>
</dbReference>
<dbReference type="SFLD" id="SFLDG01154">
    <property type="entry name" value="Main.5:_Phi-like"/>
    <property type="match status" value="1"/>
</dbReference>
<dbReference type="PANTHER" id="PTHR43900">
    <property type="entry name" value="GLUTATHIONE S-TRANSFERASE RHO"/>
    <property type="match status" value="1"/>
</dbReference>
<dbReference type="SUPFAM" id="SSF47616">
    <property type="entry name" value="GST C-terminal domain-like"/>
    <property type="match status" value="1"/>
</dbReference>
<dbReference type="InterPro" id="IPR004045">
    <property type="entry name" value="Glutathione_S-Trfase_N"/>
</dbReference>
<feature type="domain" description="GST N-terminal" evidence="3">
    <location>
        <begin position="3"/>
        <end position="84"/>
    </location>
</feature>
<dbReference type="PROSITE" id="PS50404">
    <property type="entry name" value="GST_NTER"/>
    <property type="match status" value="1"/>
</dbReference>
<evidence type="ECO:0000259" key="4">
    <source>
        <dbReference type="PROSITE" id="PS50405"/>
    </source>
</evidence>
<name>A0A2J0YWQ2_RHIML</name>
<dbReference type="SFLD" id="SFLDS00019">
    <property type="entry name" value="Glutathione_Transferase_(cytos"/>
    <property type="match status" value="1"/>
</dbReference>
<feature type="domain" description="GST C-terminal" evidence="4">
    <location>
        <begin position="89"/>
        <end position="212"/>
    </location>
</feature>
<dbReference type="PANTHER" id="PTHR43900:SF3">
    <property type="entry name" value="GLUTATHIONE S-TRANSFERASE RHO"/>
    <property type="match status" value="1"/>
</dbReference>
<dbReference type="EC" id="2.5.1.18" evidence="1"/>
<sequence>MTERPRLFGADYSVYVRIVRLVLAEKEIGYELVPVDIFASEGPPAHYLERQPFGRIPAFDHAGFRLYETGAIARYVDEVFDGRQLQPLDPRERARCNQIVSIGDNYAYPALVWGIYVERVSKPASGAVADEAVFAAALPKARTCLKAMSDLMGASPWLAGETMSLADLYAAPIFDYFLRAREGQEMLREHENLAAWWARMSVRRSMEETRPA</sequence>
<dbReference type="CDD" id="cd00299">
    <property type="entry name" value="GST_C_family"/>
    <property type="match status" value="1"/>
</dbReference>
<reference evidence="5 6" key="1">
    <citation type="submission" date="2017-06" db="EMBL/GenBank/DDBJ databases">
        <title>Ensifer strains isolated from leguminous trees and herbs display diverse denitrification phenotypes with some acting as strong N2O sinks.</title>
        <authorList>
            <person name="Woliy K."/>
            <person name="Mania D."/>
            <person name="Bakken L.R."/>
            <person name="Frostegard A."/>
        </authorList>
    </citation>
    <scope>NUCLEOTIDE SEQUENCE [LARGE SCALE GENOMIC DNA]</scope>
    <source>
        <strain evidence="5 6">AC50a</strain>
    </source>
</reference>
<dbReference type="Gene3D" id="1.20.1050.10">
    <property type="match status" value="1"/>
</dbReference>
<organism evidence="5 6">
    <name type="scientific">Rhizobium meliloti</name>
    <name type="common">Ensifer meliloti</name>
    <name type="synonym">Sinorhizobium meliloti</name>
    <dbReference type="NCBI Taxonomy" id="382"/>
    <lineage>
        <taxon>Bacteria</taxon>
        <taxon>Pseudomonadati</taxon>
        <taxon>Pseudomonadota</taxon>
        <taxon>Alphaproteobacteria</taxon>
        <taxon>Hyphomicrobiales</taxon>
        <taxon>Rhizobiaceae</taxon>
        <taxon>Sinorhizobium/Ensifer group</taxon>
        <taxon>Sinorhizobium</taxon>
    </lineage>
</organism>
<protein>
    <recommendedName>
        <fullName evidence="1">glutathione transferase</fullName>
        <ecNumber evidence="1">2.5.1.18</ecNumber>
    </recommendedName>
</protein>
<evidence type="ECO:0000259" key="3">
    <source>
        <dbReference type="PROSITE" id="PS50404"/>
    </source>
</evidence>
<dbReference type="InterPro" id="IPR036282">
    <property type="entry name" value="Glutathione-S-Trfase_C_sf"/>
</dbReference>
<evidence type="ECO:0000256" key="2">
    <source>
        <dbReference type="ARBA" id="ARBA00022679"/>
    </source>
</evidence>
<accession>A0A2J0YWQ2</accession>
<dbReference type="Proteomes" id="UP000231987">
    <property type="component" value="Unassembled WGS sequence"/>
</dbReference>
<dbReference type="GO" id="GO:0005737">
    <property type="term" value="C:cytoplasm"/>
    <property type="evidence" value="ECO:0007669"/>
    <property type="project" value="TreeGrafter"/>
</dbReference>
<dbReference type="InterPro" id="IPR010987">
    <property type="entry name" value="Glutathione-S-Trfase_C-like"/>
</dbReference>
<keyword evidence="2 5" id="KW-0808">Transferase</keyword>
<evidence type="ECO:0000313" key="5">
    <source>
        <dbReference type="EMBL" id="PJR12203.1"/>
    </source>
</evidence>
<dbReference type="SFLD" id="SFLDG00358">
    <property type="entry name" value="Main_(cytGST)"/>
    <property type="match status" value="1"/>
</dbReference>
<comment type="caution">
    <text evidence="5">The sequence shown here is derived from an EMBL/GenBank/DDBJ whole genome shotgun (WGS) entry which is preliminary data.</text>
</comment>
<dbReference type="GO" id="GO:0004364">
    <property type="term" value="F:glutathione transferase activity"/>
    <property type="evidence" value="ECO:0007669"/>
    <property type="project" value="UniProtKB-EC"/>
</dbReference>
<proteinExistence type="predicted"/>
<gene>
    <name evidence="5" type="ORF">CEJ86_25940</name>
</gene>
<dbReference type="RefSeq" id="WP_100674016.1">
    <property type="nucleotide sequence ID" value="NZ_NJGD01000016.1"/>
</dbReference>